<keyword evidence="2" id="KW-1185">Reference proteome</keyword>
<reference evidence="2" key="1">
    <citation type="journal article" date="2022" name="J Environ Chem Eng">
        <title>Biodegradation of petroleum oil using a constructed nonpathogenic and heavy metal-tolerant bacterial consortium isolated from marine sponges.</title>
        <authorList>
            <person name="Dechsakulwatana C."/>
            <person name="Rungsihiranrut A."/>
            <person name="Muangchinda C."/>
            <person name="Ningthoujam R."/>
            <person name="Klankeo P."/>
            <person name="Pinyakong O."/>
        </authorList>
    </citation>
    <scope>NUCLEOTIDE SEQUENCE [LARGE SCALE GENOMIC DNA]</scope>
    <source>
        <strain evidence="2">MO2-4</strain>
    </source>
</reference>
<evidence type="ECO:0000313" key="1">
    <source>
        <dbReference type="EMBL" id="MDV5822033.1"/>
    </source>
</evidence>
<dbReference type="Proteomes" id="UP001185984">
    <property type="component" value="Unassembled WGS sequence"/>
</dbReference>
<organism evidence="1 2">
    <name type="scientific">Sphingobium naphthae</name>
    <dbReference type="NCBI Taxonomy" id="1886786"/>
    <lineage>
        <taxon>Bacteria</taxon>
        <taxon>Pseudomonadati</taxon>
        <taxon>Pseudomonadota</taxon>
        <taxon>Alphaproteobacteria</taxon>
        <taxon>Sphingomonadales</taxon>
        <taxon>Sphingomonadaceae</taxon>
        <taxon>Sphingobium</taxon>
    </lineage>
</organism>
<proteinExistence type="predicted"/>
<sequence length="119" mass="12932">MLIFAVALLLADDAAMDFPEKLPGLTEACLEDAVAAGEVTDTDDSHKYICTGDTAAQLWTFLESADVRPYEQDTPSGRWLSREFPLGGCFKRTRLPDGEQASTGLSCTIWVPRPVPGKP</sequence>
<comment type="caution">
    <text evidence="1">The sequence shown here is derived from an EMBL/GenBank/DDBJ whole genome shotgun (WGS) entry which is preliminary data.</text>
</comment>
<dbReference type="EMBL" id="JAPTHD010000001">
    <property type="protein sequence ID" value="MDV5822033.1"/>
    <property type="molecule type" value="Genomic_DNA"/>
</dbReference>
<protein>
    <submittedName>
        <fullName evidence="1">Uncharacterized protein</fullName>
    </submittedName>
</protein>
<name>A0ABU3ZR88_9SPHN</name>
<dbReference type="RefSeq" id="WP_317515346.1">
    <property type="nucleotide sequence ID" value="NZ_JAPTHD010000001.1"/>
</dbReference>
<gene>
    <name evidence="1" type="ORF">O0R41_00240</name>
</gene>
<accession>A0ABU3ZR88</accession>
<evidence type="ECO:0000313" key="2">
    <source>
        <dbReference type="Proteomes" id="UP001185984"/>
    </source>
</evidence>